<keyword evidence="2" id="KW-0472">Membrane</keyword>
<reference evidence="3 4" key="1">
    <citation type="submission" date="2018-08" db="EMBL/GenBank/DDBJ databases">
        <title>Murine metabolic-syndrome-specific gut microbial biobank.</title>
        <authorList>
            <person name="Liu C."/>
        </authorList>
    </citation>
    <scope>NUCLEOTIDE SEQUENCE [LARGE SCALE GENOMIC DNA]</scope>
    <source>
        <strain evidence="3 4">583</strain>
    </source>
</reference>
<gene>
    <name evidence="3" type="ORF">D3Z33_15345</name>
</gene>
<dbReference type="RefSeq" id="WP_160198694.1">
    <property type="nucleotide sequence ID" value="NZ_QXXA01000025.1"/>
</dbReference>
<protein>
    <submittedName>
        <fullName evidence="3">Uncharacterized protein</fullName>
    </submittedName>
</protein>
<dbReference type="EMBL" id="QXXA01000025">
    <property type="protein sequence ID" value="NBI08234.1"/>
    <property type="molecule type" value="Genomic_DNA"/>
</dbReference>
<accession>A0A845R1V2</accession>
<proteinExistence type="predicted"/>
<evidence type="ECO:0000256" key="2">
    <source>
        <dbReference type="SAM" id="Phobius"/>
    </source>
</evidence>
<feature type="coiled-coil region" evidence="1">
    <location>
        <begin position="52"/>
        <end position="106"/>
    </location>
</feature>
<keyword evidence="2" id="KW-1133">Transmembrane helix</keyword>
<dbReference type="Proteomes" id="UP000467132">
    <property type="component" value="Unassembled WGS sequence"/>
</dbReference>
<keyword evidence="2" id="KW-0812">Transmembrane</keyword>
<comment type="caution">
    <text evidence="3">The sequence shown here is derived from an EMBL/GenBank/DDBJ whole genome shotgun (WGS) entry which is preliminary data.</text>
</comment>
<evidence type="ECO:0000256" key="1">
    <source>
        <dbReference type="SAM" id="Coils"/>
    </source>
</evidence>
<evidence type="ECO:0000313" key="3">
    <source>
        <dbReference type="EMBL" id="NBI08234.1"/>
    </source>
</evidence>
<dbReference type="AlphaFoldDB" id="A0A845R1V2"/>
<dbReference type="OrthoDB" id="1938657at2"/>
<sequence length="246" mass="27951">MEIVLVIVGSLLTFIGLVMMIVNFIRKKPIKMYGVALGLGIVVFIGGAFMINARIEDDLAEAKEATKKQYEQDKKNIKKKISDKEKEIKEKEKEEIEKKKAKGEVELDLAISEREFTVGKSDKNFLDVEDDLKPNSFVKGDSTGKWRKIIITKSVDINEYLLSYKKLYMPDDIESVHVIFNFAYNTTTVVRDVGPYLGAEVYEFVEGEPQDAKKIGTGLLLGEYQIYKDNGDIVDFEKVVEAEENE</sequence>
<keyword evidence="1" id="KW-0175">Coiled coil</keyword>
<name>A0A845R1V2_9CLOT</name>
<feature type="transmembrane region" description="Helical" evidence="2">
    <location>
        <begin position="32"/>
        <end position="51"/>
    </location>
</feature>
<feature type="transmembrane region" description="Helical" evidence="2">
    <location>
        <begin position="6"/>
        <end position="25"/>
    </location>
</feature>
<evidence type="ECO:0000313" key="4">
    <source>
        <dbReference type="Proteomes" id="UP000467132"/>
    </source>
</evidence>
<keyword evidence="4" id="KW-1185">Reference proteome</keyword>
<organism evidence="3 4">
    <name type="scientific">Senegalia massiliensis</name>
    <dbReference type="NCBI Taxonomy" id="1720316"/>
    <lineage>
        <taxon>Bacteria</taxon>
        <taxon>Bacillati</taxon>
        <taxon>Bacillota</taxon>
        <taxon>Clostridia</taxon>
        <taxon>Eubacteriales</taxon>
        <taxon>Clostridiaceae</taxon>
        <taxon>Senegalia</taxon>
    </lineage>
</organism>